<comment type="caution">
    <text evidence="1">The sequence shown here is derived from an EMBL/GenBank/DDBJ whole genome shotgun (WGS) entry which is preliminary data.</text>
</comment>
<dbReference type="RefSeq" id="WP_145620200.1">
    <property type="nucleotide sequence ID" value="NZ_VITO01000029.1"/>
</dbReference>
<gene>
    <name evidence="1" type="ORF">FBZ88_12955</name>
</gene>
<dbReference type="AlphaFoldDB" id="A0A560F1V0"/>
<dbReference type="Proteomes" id="UP000316545">
    <property type="component" value="Unassembled WGS sequence"/>
</dbReference>
<organism evidence="1 2">
    <name type="scientific">Nitrospirillum amazonense</name>
    <dbReference type="NCBI Taxonomy" id="28077"/>
    <lineage>
        <taxon>Bacteria</taxon>
        <taxon>Pseudomonadati</taxon>
        <taxon>Pseudomonadota</taxon>
        <taxon>Alphaproteobacteria</taxon>
        <taxon>Rhodospirillales</taxon>
        <taxon>Azospirillaceae</taxon>
        <taxon>Nitrospirillum</taxon>
    </lineage>
</organism>
<evidence type="ECO:0000313" key="1">
    <source>
        <dbReference type="EMBL" id="TWB15602.1"/>
    </source>
</evidence>
<accession>A0A560F1V0</accession>
<sequence>MGTVFYEGTHRGEFIEAELPDNLSRDSVLILSGQSLKAGHVLGKILVGATAVAVAAAGNTGNGVMGAITVGAAAANGIYQLVIVGAAANAGVFEVEGPDGKIIGTGNVAAAFNASGLQFTLADGATDFKEGDRFTITVSAGTAKYKEWNPASTDGSQNACAISYDAVDATGGDTPGVIVDHECRALTGSLVWFSGATTNQIAMGLSQLATHRIKGV</sequence>
<name>A0A560F1V0_9PROT</name>
<dbReference type="InterPro" id="IPR004195">
    <property type="entry name" value="Head_decoration_D"/>
</dbReference>
<dbReference type="EMBL" id="VITO01000029">
    <property type="protein sequence ID" value="TWB15602.1"/>
    <property type="molecule type" value="Genomic_DNA"/>
</dbReference>
<dbReference type="Pfam" id="PF02924">
    <property type="entry name" value="HDPD"/>
    <property type="match status" value="1"/>
</dbReference>
<evidence type="ECO:0000313" key="2">
    <source>
        <dbReference type="Proteomes" id="UP000316545"/>
    </source>
</evidence>
<keyword evidence="2" id="KW-1185">Reference proteome</keyword>
<protein>
    <submittedName>
        <fullName evidence="1">Bacteriophage lambda head decoration protein D</fullName>
    </submittedName>
</protein>
<reference evidence="1 2" key="1">
    <citation type="submission" date="2019-06" db="EMBL/GenBank/DDBJ databases">
        <title>Genomic Encyclopedia of Type Strains, Phase IV (KMG-V): Genome sequencing to study the core and pangenomes of soil and plant-associated prokaryotes.</title>
        <authorList>
            <person name="Whitman W."/>
        </authorList>
    </citation>
    <scope>NUCLEOTIDE SEQUENCE [LARGE SCALE GENOMIC DNA]</scope>
    <source>
        <strain evidence="1 2">BR 11865</strain>
    </source>
</reference>
<proteinExistence type="predicted"/>